<reference evidence="2 3" key="1">
    <citation type="submission" date="2019-11" db="EMBL/GenBank/DDBJ databases">
        <title>Type strains purchased from KCTC, JCM and DSMZ.</title>
        <authorList>
            <person name="Lu H."/>
        </authorList>
    </citation>
    <scope>NUCLEOTIDE SEQUENCE [LARGE SCALE GENOMIC DNA]</scope>
    <source>
        <strain evidence="2 3">KCTC 52429</strain>
    </source>
</reference>
<dbReference type="RefSeq" id="WP_155473203.1">
    <property type="nucleotide sequence ID" value="NZ_BMKG01000023.1"/>
</dbReference>
<comment type="caution">
    <text evidence="2">The sequence shown here is derived from an EMBL/GenBank/DDBJ whole genome shotgun (WGS) entry which is preliminary data.</text>
</comment>
<organism evidence="2 3">
    <name type="scientific">Pseudoduganella buxea</name>
    <dbReference type="NCBI Taxonomy" id="1949069"/>
    <lineage>
        <taxon>Bacteria</taxon>
        <taxon>Pseudomonadati</taxon>
        <taxon>Pseudomonadota</taxon>
        <taxon>Betaproteobacteria</taxon>
        <taxon>Burkholderiales</taxon>
        <taxon>Oxalobacteraceae</taxon>
        <taxon>Telluria group</taxon>
        <taxon>Pseudoduganella</taxon>
    </lineage>
</organism>
<protein>
    <submittedName>
        <fullName evidence="2">Uncharacterized protein</fullName>
    </submittedName>
</protein>
<name>A0A6I3T2V0_9BURK</name>
<gene>
    <name evidence="2" type="ORF">GM672_24810</name>
</gene>
<evidence type="ECO:0000313" key="3">
    <source>
        <dbReference type="Proteomes" id="UP000430634"/>
    </source>
</evidence>
<evidence type="ECO:0000313" key="2">
    <source>
        <dbReference type="EMBL" id="MTV55950.1"/>
    </source>
</evidence>
<accession>A0A6I3T2V0</accession>
<dbReference type="EMBL" id="WNKZ01000116">
    <property type="protein sequence ID" value="MTV55950.1"/>
    <property type="molecule type" value="Genomic_DNA"/>
</dbReference>
<dbReference type="AlphaFoldDB" id="A0A6I3T2V0"/>
<dbReference type="Proteomes" id="UP000430634">
    <property type="component" value="Unassembled WGS sequence"/>
</dbReference>
<proteinExistence type="predicted"/>
<evidence type="ECO:0000256" key="1">
    <source>
        <dbReference type="SAM" id="MobiDB-lite"/>
    </source>
</evidence>
<sequence>MTAPLRDAHLATLQAAGVVFAADAALAHPAWQALADDAAPGACRAWLATACIDDAGLLRTSRHIDASSRIKDRARLRAAVEEALFLLASGPERPAQDDLYPASEGWGTPGKPAPVVGEITQLFRTGYPRYPSSTRLRACRAPIHVGGTAVKDHKGRETVYVFTIERTRYAWSGFTMTDDEKPALPRVYDPALDDPGAPLGHDALERSFRAASRPSPRAAGSRPLSRRPSAPRSGPGSGAARPRRQGLRSWRACTTASAGSKPSAPARGAPPSVHIAACASSNSRRCRWPCAALALSRSRANSPLSVAAAPRAGG</sequence>
<feature type="compositionally biased region" description="Low complexity" evidence="1">
    <location>
        <begin position="209"/>
        <end position="240"/>
    </location>
</feature>
<feature type="region of interest" description="Disordered" evidence="1">
    <location>
        <begin position="180"/>
        <end position="271"/>
    </location>
</feature>
<dbReference type="OrthoDB" id="10010435at2"/>